<dbReference type="InterPro" id="IPR014937">
    <property type="entry name" value="DUF1810"/>
</dbReference>
<dbReference type="EMBL" id="CADCSU010000019">
    <property type="protein sequence ID" value="CAA9194300.1"/>
    <property type="molecule type" value="Genomic_DNA"/>
</dbReference>
<dbReference type="SUPFAM" id="SSF140736">
    <property type="entry name" value="Rv1873-like"/>
    <property type="match status" value="1"/>
</dbReference>
<evidence type="ECO:0000313" key="2">
    <source>
        <dbReference type="Proteomes" id="UP000479938"/>
    </source>
</evidence>
<proteinExistence type="predicted"/>
<reference evidence="1 2" key="1">
    <citation type="submission" date="2020-02" db="EMBL/GenBank/DDBJ databases">
        <authorList>
            <person name="Criscuolo A."/>
        </authorList>
    </citation>
    <scope>NUCLEOTIDE SEQUENCE [LARGE SCALE GENOMIC DNA]</scope>
    <source>
        <strain evidence="1">CIP105534</strain>
    </source>
</reference>
<organism evidence="1 2">
    <name type="scientific">Flavobacterium bizetiae</name>
    <dbReference type="NCBI Taxonomy" id="2704140"/>
    <lineage>
        <taxon>Bacteria</taxon>
        <taxon>Pseudomonadati</taxon>
        <taxon>Bacteroidota</taxon>
        <taxon>Flavobacteriia</taxon>
        <taxon>Flavobacteriales</taxon>
        <taxon>Flavobacteriaceae</taxon>
        <taxon>Flavobacterium</taxon>
    </lineage>
</organism>
<evidence type="ECO:0000313" key="1">
    <source>
        <dbReference type="EMBL" id="CAA9194300.1"/>
    </source>
</evidence>
<dbReference type="Pfam" id="PF08837">
    <property type="entry name" value="DUF1810"/>
    <property type="match status" value="1"/>
</dbReference>
<gene>
    <name evidence="1" type="ORF">FLA105534_00084</name>
</gene>
<dbReference type="PIRSF" id="PIRSF008546">
    <property type="entry name" value="UCP008546"/>
    <property type="match status" value="1"/>
</dbReference>
<keyword evidence="2" id="KW-1185">Reference proteome</keyword>
<dbReference type="InterPro" id="IPR036287">
    <property type="entry name" value="Rv1873-like_sf"/>
</dbReference>
<dbReference type="Proteomes" id="UP000479938">
    <property type="component" value="Unassembled WGS sequence"/>
</dbReference>
<name>A0A6J4G684_9FLAO</name>
<evidence type="ECO:0008006" key="3">
    <source>
        <dbReference type="Google" id="ProtNLM"/>
    </source>
</evidence>
<dbReference type="Gene3D" id="1.25.40.380">
    <property type="entry name" value="Protein of unknown function DUF1810"/>
    <property type="match status" value="1"/>
</dbReference>
<accession>A0A6J4G684</accession>
<dbReference type="RefSeq" id="WP_173968707.1">
    <property type="nucleotide sequence ID" value="NZ_CADCSU010000019.1"/>
</dbReference>
<dbReference type="AlphaFoldDB" id="A0A6J4G684"/>
<sequence length="153" mass="17306">MGYSNTDLTRFLDAQNKLYLTAFSEMKKGKKESHWMWFIFPQIKGLGTSNISKFYAISDLTEATDFLNHPILAKHLIEISELLLTFKRKSIESILGDLDARKLCSSMTLFSQVEGAHPVFQEIIDTFFLGYLDPLTLSRTSSDVMSPAVEALS</sequence>
<protein>
    <recommendedName>
        <fullName evidence="3">Calpastatin</fullName>
    </recommendedName>
</protein>